<dbReference type="Pfam" id="PF13843">
    <property type="entry name" value="DDE_Tnp_1_7"/>
    <property type="match status" value="1"/>
</dbReference>
<keyword evidence="4" id="KW-1185">Reference proteome</keyword>
<reference evidence="3" key="2">
    <citation type="submission" date="2025-08" db="UniProtKB">
        <authorList>
            <consortium name="Ensembl"/>
        </authorList>
    </citation>
    <scope>IDENTIFICATION</scope>
</reference>
<organism evidence="3 4">
    <name type="scientific">Poecilia formosa</name>
    <name type="common">Amazon molly</name>
    <name type="synonym">Limia formosa</name>
    <dbReference type="NCBI Taxonomy" id="48698"/>
    <lineage>
        <taxon>Eukaryota</taxon>
        <taxon>Metazoa</taxon>
        <taxon>Chordata</taxon>
        <taxon>Craniata</taxon>
        <taxon>Vertebrata</taxon>
        <taxon>Euteleostomi</taxon>
        <taxon>Actinopterygii</taxon>
        <taxon>Neopterygii</taxon>
        <taxon>Teleostei</taxon>
        <taxon>Neoteleostei</taxon>
        <taxon>Acanthomorphata</taxon>
        <taxon>Ovalentaria</taxon>
        <taxon>Atherinomorphae</taxon>
        <taxon>Cyprinodontiformes</taxon>
        <taxon>Poeciliidae</taxon>
        <taxon>Poeciliinae</taxon>
        <taxon>Poecilia</taxon>
    </lineage>
</organism>
<dbReference type="OMA" id="WREITIE"/>
<dbReference type="PANTHER" id="PTHR46599">
    <property type="entry name" value="PIGGYBAC TRANSPOSABLE ELEMENT-DERIVED PROTEIN 4"/>
    <property type="match status" value="1"/>
</dbReference>
<evidence type="ECO:0000313" key="4">
    <source>
        <dbReference type="Proteomes" id="UP000028760"/>
    </source>
</evidence>
<evidence type="ECO:0000259" key="2">
    <source>
        <dbReference type="Pfam" id="PF13843"/>
    </source>
</evidence>
<dbReference type="Proteomes" id="UP000028760">
    <property type="component" value="Unassembled WGS sequence"/>
</dbReference>
<dbReference type="PANTHER" id="PTHR46599:SF3">
    <property type="entry name" value="PIGGYBAC TRANSPOSABLE ELEMENT-DERIVED PROTEIN 4"/>
    <property type="match status" value="1"/>
</dbReference>
<accession>A0A087XIC5</accession>
<dbReference type="AlphaFoldDB" id="A0A087XIC5"/>
<dbReference type="STRING" id="48698.ENSPFOP00000005528"/>
<feature type="region of interest" description="Disordered" evidence="1">
    <location>
        <begin position="435"/>
        <end position="463"/>
    </location>
</feature>
<evidence type="ECO:0000313" key="3">
    <source>
        <dbReference type="Ensembl" id="ENSPFOP00000005528.2"/>
    </source>
</evidence>
<name>A0A087XIC5_POEFO</name>
<dbReference type="EMBL" id="AYCK01017271">
    <property type="status" value="NOT_ANNOTATED_CDS"/>
    <property type="molecule type" value="Genomic_DNA"/>
</dbReference>
<protein>
    <recommendedName>
        <fullName evidence="2">PiggyBac transposable element-derived protein domain-containing protein</fullName>
    </recommendedName>
</protein>
<proteinExistence type="predicted"/>
<evidence type="ECO:0000256" key="1">
    <source>
        <dbReference type="SAM" id="MobiDB-lite"/>
    </source>
</evidence>
<feature type="domain" description="PiggyBac transposable element-derived protein" evidence="2">
    <location>
        <begin position="52"/>
        <end position="402"/>
    </location>
</feature>
<reference evidence="4" key="1">
    <citation type="submission" date="2013-10" db="EMBL/GenBank/DDBJ databases">
        <authorList>
            <person name="Schartl M."/>
            <person name="Warren W."/>
        </authorList>
    </citation>
    <scope>NUCLEOTIDE SEQUENCE [LARGE SCALE GENOMIC DNA]</scope>
    <source>
        <strain evidence="4">female</strain>
    </source>
</reference>
<dbReference type="InterPro" id="IPR029526">
    <property type="entry name" value="PGBD"/>
</dbReference>
<sequence>RLPCCSSTAAWKTTLDPDITFPLLKFKPKRAPGVQPPLNSHLSTQPLNAGEILSRFFDEVLKLLCNNSNNAVINHCSGRNFAWREITIEEIKKYLGLLLYMALLELPKVSDFWRKNKIFYVPLPSTVMSRNRFMVISSNLHITDPAEDALNDQKKGTGDHDCLHRVRPLLEIMRNRCMAFYHPKQHLSVDDRTVATKARIALKQYIKWELKFFVLVDVNGYTVNVSLYQGKSTPVSGNRLSYDVVTSLVSKDYLGSGYISYFDNFYTSPLLFRYLSRDLGLVALNQQGRVGVPTATEYALHRRSRRGSIQWIREDYLLFVKWMDTREVSICANVHPVETVLRWKKTEDGKHQKLPVGQYNKYMGGVDNSDQMLGTNSTKRRTKRWPVTIFQHFLDIAVTNSFMLKELCASRHQKMKTRQQFQEEASLLSVPLHSMPEHHPSEDHFPVAMSHGQEKAQRASMGR</sequence>
<reference evidence="3" key="3">
    <citation type="submission" date="2025-09" db="UniProtKB">
        <authorList>
            <consortium name="Ensembl"/>
        </authorList>
    </citation>
    <scope>IDENTIFICATION</scope>
</reference>
<dbReference type="Ensembl" id="ENSPFOT00000005537.2">
    <property type="protein sequence ID" value="ENSPFOP00000005528.2"/>
    <property type="gene ID" value="ENSPFOG00000005652.2"/>
</dbReference>
<feature type="compositionally biased region" description="Basic and acidic residues" evidence="1">
    <location>
        <begin position="435"/>
        <end position="445"/>
    </location>
</feature>
<dbReference type="GeneTree" id="ENSGT00940000163467"/>